<dbReference type="EnsemblFungi" id="MAPG_08946T0">
    <property type="protein sequence ID" value="MAPG_08946T0"/>
    <property type="gene ID" value="MAPG_08946"/>
</dbReference>
<sequence length="407" mass="43123">MIAKALVSAVAAAAVVSAQSNSNFCTADTIQINSNADASNLQSCRTVKNINIGNQTDSALKLSGPTTIEGDLTVQGNKNIRSIESDTIQTIKGKFTLAGLEKLDTLKFDRLTEVGEIAWQTLPQLGQLGFGTIGVTKAKKVVISDTFLGSLDGLNLVTVDFMDLNNNGRLLKHTSKLANLTTLLMLQANGRNELQWEMPDLIWAANITVANVSTFTLPKVKEINGSLRFDTNKIATFEAPNLTKAGSDIAFVGNAQLTNISFPQLTTVGGSLTIANNTRLERLDSLPKLQQVGGAVRLRGNFSDVELPALNTAQGAFVKGVFDVQSTTDISKSCDALKPHARSEQGGDNKIQGPFTCESNNDKANEDINNPNGRGGNGNNNKNSATGTTINMALLGLSLVAGVASML</sequence>
<evidence type="ECO:0000256" key="6">
    <source>
        <dbReference type="SAM" id="MobiDB-lite"/>
    </source>
</evidence>
<protein>
    <submittedName>
        <fullName evidence="8 9">Uncharacterized protein</fullName>
    </submittedName>
</protein>
<dbReference type="STRING" id="644358.A0A0C4E8N4"/>
<feature type="signal peptide" evidence="7">
    <location>
        <begin position="1"/>
        <end position="18"/>
    </location>
</feature>
<dbReference type="OMA" id="WANNITF"/>
<dbReference type="EMBL" id="ADBL01002183">
    <property type="status" value="NOT_ANNOTATED_CDS"/>
    <property type="molecule type" value="Genomic_DNA"/>
</dbReference>
<dbReference type="GO" id="GO:0009277">
    <property type="term" value="C:fungal-type cell wall"/>
    <property type="evidence" value="ECO:0007669"/>
    <property type="project" value="TreeGrafter"/>
</dbReference>
<dbReference type="SUPFAM" id="SSF52058">
    <property type="entry name" value="L domain-like"/>
    <property type="match status" value="2"/>
</dbReference>
<keyword evidence="4 7" id="KW-0732">Signal</keyword>
<evidence type="ECO:0000256" key="4">
    <source>
        <dbReference type="ARBA" id="ARBA00022729"/>
    </source>
</evidence>
<keyword evidence="2" id="KW-0134">Cell wall</keyword>
<accession>A0A0C4E8N4</accession>
<evidence type="ECO:0000313" key="9">
    <source>
        <dbReference type="EnsemblFungi" id="MAPG_08946T0"/>
    </source>
</evidence>
<reference evidence="10" key="2">
    <citation type="submission" date="2010-05" db="EMBL/GenBank/DDBJ databases">
        <title>The genome sequence of Magnaporthe poae strain ATCC 64411.</title>
        <authorList>
            <person name="Ma L.-J."/>
            <person name="Dead R."/>
            <person name="Young S."/>
            <person name="Zeng Q."/>
            <person name="Koehrsen M."/>
            <person name="Alvarado L."/>
            <person name="Berlin A."/>
            <person name="Chapman S.B."/>
            <person name="Chen Z."/>
            <person name="Freedman E."/>
            <person name="Gellesch M."/>
            <person name="Goldberg J."/>
            <person name="Griggs A."/>
            <person name="Gujja S."/>
            <person name="Heilman E.R."/>
            <person name="Heiman D."/>
            <person name="Hepburn T."/>
            <person name="Howarth C."/>
            <person name="Jen D."/>
            <person name="Larson L."/>
            <person name="Mehta T."/>
            <person name="Neiman D."/>
            <person name="Pearson M."/>
            <person name="Roberts A."/>
            <person name="Saif S."/>
            <person name="Shea T."/>
            <person name="Shenoy N."/>
            <person name="Sisk P."/>
            <person name="Stolte C."/>
            <person name="Sykes S."/>
            <person name="Walk T."/>
            <person name="White J."/>
            <person name="Yandava C."/>
            <person name="Haas B."/>
            <person name="Nusbaum C."/>
            <person name="Birren B."/>
        </authorList>
    </citation>
    <scope>NUCLEOTIDE SEQUENCE [LARGE SCALE GENOMIC DNA]</scope>
    <source>
        <strain evidence="10">ATCC 64411 / 73-15</strain>
    </source>
</reference>
<evidence type="ECO:0000256" key="5">
    <source>
        <dbReference type="ARBA" id="ARBA00023180"/>
    </source>
</evidence>
<proteinExistence type="predicted"/>
<evidence type="ECO:0000256" key="3">
    <source>
        <dbReference type="ARBA" id="ARBA00022525"/>
    </source>
</evidence>
<organism evidence="9 10">
    <name type="scientific">Magnaporthiopsis poae (strain ATCC 64411 / 73-15)</name>
    <name type="common">Kentucky bluegrass fungus</name>
    <name type="synonym">Magnaporthe poae</name>
    <dbReference type="NCBI Taxonomy" id="644358"/>
    <lineage>
        <taxon>Eukaryota</taxon>
        <taxon>Fungi</taxon>
        <taxon>Dikarya</taxon>
        <taxon>Ascomycota</taxon>
        <taxon>Pezizomycotina</taxon>
        <taxon>Sordariomycetes</taxon>
        <taxon>Sordariomycetidae</taxon>
        <taxon>Magnaporthales</taxon>
        <taxon>Magnaporthaceae</taxon>
        <taxon>Magnaporthiopsis</taxon>
    </lineage>
</organism>
<evidence type="ECO:0000256" key="2">
    <source>
        <dbReference type="ARBA" id="ARBA00022512"/>
    </source>
</evidence>
<dbReference type="GO" id="GO:0031505">
    <property type="term" value="P:fungal-type cell wall organization"/>
    <property type="evidence" value="ECO:0007669"/>
    <property type="project" value="TreeGrafter"/>
</dbReference>
<comment type="subcellular location">
    <subcellularLocation>
        <location evidence="1">Secreted</location>
        <location evidence="1">Cell wall</location>
    </subcellularLocation>
</comment>
<evidence type="ECO:0000313" key="10">
    <source>
        <dbReference type="Proteomes" id="UP000011715"/>
    </source>
</evidence>
<dbReference type="EMBL" id="GL876974">
    <property type="protein sequence ID" value="KLU89979.1"/>
    <property type="molecule type" value="Genomic_DNA"/>
</dbReference>
<reference evidence="9" key="4">
    <citation type="journal article" date="2015" name="G3 (Bethesda)">
        <title>Genome sequences of three phytopathogenic species of the Magnaporthaceae family of fungi.</title>
        <authorList>
            <person name="Okagaki L.H."/>
            <person name="Nunes C.C."/>
            <person name="Sailsbery J."/>
            <person name="Clay B."/>
            <person name="Brown D."/>
            <person name="John T."/>
            <person name="Oh Y."/>
            <person name="Young N."/>
            <person name="Fitzgerald M."/>
            <person name="Haas B.J."/>
            <person name="Zeng Q."/>
            <person name="Young S."/>
            <person name="Adiconis X."/>
            <person name="Fan L."/>
            <person name="Levin J.Z."/>
            <person name="Mitchell T.K."/>
            <person name="Okubara P.A."/>
            <person name="Farman M.L."/>
            <person name="Kohn L.M."/>
            <person name="Birren B."/>
            <person name="Ma L.-J."/>
            <person name="Dean R.A."/>
        </authorList>
    </citation>
    <scope>NUCLEOTIDE SEQUENCE</scope>
    <source>
        <strain evidence="9">ATCC 64411 / 73-15</strain>
    </source>
</reference>
<dbReference type="GO" id="GO:0005886">
    <property type="term" value="C:plasma membrane"/>
    <property type="evidence" value="ECO:0007669"/>
    <property type="project" value="TreeGrafter"/>
</dbReference>
<keyword evidence="3" id="KW-0964">Secreted</keyword>
<reference evidence="8" key="1">
    <citation type="submission" date="2010-05" db="EMBL/GenBank/DDBJ databases">
        <title>The Genome Sequence of Magnaporthe poae strain ATCC 64411.</title>
        <authorList>
            <consortium name="The Broad Institute Genome Sequencing Platform"/>
            <consortium name="Broad Institute Genome Sequencing Center for Infectious Disease"/>
            <person name="Ma L.-J."/>
            <person name="Dead R."/>
            <person name="Young S."/>
            <person name="Zeng Q."/>
            <person name="Koehrsen M."/>
            <person name="Alvarado L."/>
            <person name="Berlin A."/>
            <person name="Chapman S.B."/>
            <person name="Chen Z."/>
            <person name="Freedman E."/>
            <person name="Gellesch M."/>
            <person name="Goldberg J."/>
            <person name="Griggs A."/>
            <person name="Gujja S."/>
            <person name="Heilman E.R."/>
            <person name="Heiman D."/>
            <person name="Hepburn T."/>
            <person name="Howarth C."/>
            <person name="Jen D."/>
            <person name="Larson L."/>
            <person name="Mehta T."/>
            <person name="Neiman D."/>
            <person name="Pearson M."/>
            <person name="Roberts A."/>
            <person name="Saif S."/>
            <person name="Shea T."/>
            <person name="Shenoy N."/>
            <person name="Sisk P."/>
            <person name="Stolte C."/>
            <person name="Sykes S."/>
            <person name="Walk T."/>
            <person name="White J."/>
            <person name="Yandava C."/>
            <person name="Haas B."/>
            <person name="Nusbaum C."/>
            <person name="Birren B."/>
        </authorList>
    </citation>
    <scope>NUCLEOTIDE SEQUENCE</scope>
    <source>
        <strain evidence="8">ATCC 64411</strain>
    </source>
</reference>
<dbReference type="Gene3D" id="3.80.20.20">
    <property type="entry name" value="Receptor L-domain"/>
    <property type="match status" value="1"/>
</dbReference>
<evidence type="ECO:0000313" key="8">
    <source>
        <dbReference type="EMBL" id="KLU89979.1"/>
    </source>
</evidence>
<feature type="chain" id="PRO_5009385850" evidence="7">
    <location>
        <begin position="19"/>
        <end position="407"/>
    </location>
</feature>
<dbReference type="InterPro" id="IPR051648">
    <property type="entry name" value="CWI-Assembly_Regulator"/>
</dbReference>
<dbReference type="AlphaFoldDB" id="A0A0C4E8N4"/>
<keyword evidence="5" id="KW-0325">Glycoprotein</keyword>
<dbReference type="VEuPathDB" id="FungiDB:MAPG_08946"/>
<dbReference type="InterPro" id="IPR036941">
    <property type="entry name" value="Rcpt_L-dom_sf"/>
</dbReference>
<dbReference type="Proteomes" id="UP000011715">
    <property type="component" value="Unassembled WGS sequence"/>
</dbReference>
<keyword evidence="10" id="KW-1185">Reference proteome</keyword>
<dbReference type="eggNOG" id="ENOG502QUZC">
    <property type="taxonomic scope" value="Eukaryota"/>
</dbReference>
<dbReference type="GO" id="GO:0009986">
    <property type="term" value="C:cell surface"/>
    <property type="evidence" value="ECO:0007669"/>
    <property type="project" value="TreeGrafter"/>
</dbReference>
<feature type="region of interest" description="Disordered" evidence="6">
    <location>
        <begin position="338"/>
        <end position="384"/>
    </location>
</feature>
<feature type="compositionally biased region" description="Basic and acidic residues" evidence="6">
    <location>
        <begin position="338"/>
        <end position="347"/>
    </location>
</feature>
<evidence type="ECO:0000256" key="7">
    <source>
        <dbReference type="SAM" id="SignalP"/>
    </source>
</evidence>
<reference evidence="8" key="3">
    <citation type="submission" date="2011-03" db="EMBL/GenBank/DDBJ databases">
        <title>Annotation of Magnaporthe poae ATCC 64411.</title>
        <authorList>
            <person name="Ma L.-J."/>
            <person name="Dead R."/>
            <person name="Young S.K."/>
            <person name="Zeng Q."/>
            <person name="Gargeya S."/>
            <person name="Fitzgerald M."/>
            <person name="Haas B."/>
            <person name="Abouelleil A."/>
            <person name="Alvarado L."/>
            <person name="Arachchi H.M."/>
            <person name="Berlin A."/>
            <person name="Brown A."/>
            <person name="Chapman S.B."/>
            <person name="Chen Z."/>
            <person name="Dunbar C."/>
            <person name="Freedman E."/>
            <person name="Gearin G."/>
            <person name="Gellesch M."/>
            <person name="Goldberg J."/>
            <person name="Griggs A."/>
            <person name="Gujja S."/>
            <person name="Heiman D."/>
            <person name="Howarth C."/>
            <person name="Larson L."/>
            <person name="Lui A."/>
            <person name="MacDonald P.J.P."/>
            <person name="Mehta T."/>
            <person name="Montmayeur A."/>
            <person name="Murphy C."/>
            <person name="Neiman D."/>
            <person name="Pearson M."/>
            <person name="Priest M."/>
            <person name="Roberts A."/>
            <person name="Saif S."/>
            <person name="Shea T."/>
            <person name="Shenoy N."/>
            <person name="Sisk P."/>
            <person name="Stolte C."/>
            <person name="Sykes S."/>
            <person name="Yandava C."/>
            <person name="Wortman J."/>
            <person name="Nusbaum C."/>
            <person name="Birren B."/>
        </authorList>
    </citation>
    <scope>NUCLEOTIDE SEQUENCE</scope>
    <source>
        <strain evidence="8">ATCC 64411</strain>
    </source>
</reference>
<dbReference type="PANTHER" id="PTHR31018">
    <property type="entry name" value="SPORULATION-SPECIFIC PROTEIN-RELATED"/>
    <property type="match status" value="1"/>
</dbReference>
<dbReference type="OrthoDB" id="536881at2759"/>
<reference evidence="9" key="5">
    <citation type="submission" date="2015-06" db="UniProtKB">
        <authorList>
            <consortium name="EnsemblFungi"/>
        </authorList>
    </citation>
    <scope>IDENTIFICATION</scope>
    <source>
        <strain evidence="9">ATCC 64411</strain>
    </source>
</reference>
<name>A0A0C4E8N4_MAGP6</name>
<dbReference type="PANTHER" id="PTHR31018:SF3">
    <property type="entry name" value="RECEPTOR PROTEIN-TYROSINE KINASE"/>
    <property type="match status" value="1"/>
</dbReference>
<gene>
    <name evidence="8" type="ORF">MAPG_08946</name>
</gene>
<evidence type="ECO:0000256" key="1">
    <source>
        <dbReference type="ARBA" id="ARBA00004191"/>
    </source>
</evidence>